<gene>
    <name evidence="20" type="primary">LOC108631557</name>
</gene>
<comment type="subcellular location">
    <subcellularLocation>
        <location evidence="1">Cytoplasm</location>
        <location evidence="1">Cytosol</location>
    </subcellularLocation>
</comment>
<evidence type="ECO:0000256" key="3">
    <source>
        <dbReference type="ARBA" id="ARBA00012958"/>
    </source>
</evidence>
<keyword evidence="14" id="KW-0443">Lipid metabolism</keyword>
<dbReference type="RefSeq" id="XP_017891038.1">
    <property type="nucleotide sequence ID" value="XM_018035549.2"/>
</dbReference>
<comment type="pathway">
    <text evidence="2">Isoprenoid biosynthesis; isopentenyl diphosphate biosynthesis via mevalonate pathway; isopentenyl diphosphate from (R)-mevalonate: step 2/3.</text>
</comment>
<feature type="binding site" evidence="18">
    <location>
        <position position="185"/>
    </location>
    <ligand>
        <name>substrate</name>
    </ligand>
</feature>
<dbReference type="EC" id="2.7.4.2" evidence="3"/>
<keyword evidence="9 20" id="KW-0418">Kinase</keyword>
<evidence type="ECO:0000256" key="17">
    <source>
        <dbReference type="ARBA" id="ARBA00034549"/>
    </source>
</evidence>
<evidence type="ECO:0000256" key="14">
    <source>
        <dbReference type="ARBA" id="ARBA00023098"/>
    </source>
</evidence>
<evidence type="ECO:0000256" key="15">
    <source>
        <dbReference type="ARBA" id="ARBA00023166"/>
    </source>
</evidence>
<dbReference type="InterPro" id="IPR027417">
    <property type="entry name" value="P-loop_NTPase"/>
</dbReference>
<dbReference type="GeneID" id="108631557"/>
<dbReference type="InterPro" id="IPR005919">
    <property type="entry name" value="Pmev_kin_anim"/>
</dbReference>
<evidence type="ECO:0000256" key="1">
    <source>
        <dbReference type="ARBA" id="ARBA00004514"/>
    </source>
</evidence>
<dbReference type="Proteomes" id="UP000694925">
    <property type="component" value="Unplaced"/>
</dbReference>
<keyword evidence="13" id="KW-0756">Sterol biosynthesis</keyword>
<organism evidence="19 20">
    <name type="scientific">Ceratina calcarata</name>
    <dbReference type="NCBI Taxonomy" id="156304"/>
    <lineage>
        <taxon>Eukaryota</taxon>
        <taxon>Metazoa</taxon>
        <taxon>Ecdysozoa</taxon>
        <taxon>Arthropoda</taxon>
        <taxon>Hexapoda</taxon>
        <taxon>Insecta</taxon>
        <taxon>Pterygota</taxon>
        <taxon>Neoptera</taxon>
        <taxon>Endopterygota</taxon>
        <taxon>Hymenoptera</taxon>
        <taxon>Apocrita</taxon>
        <taxon>Aculeata</taxon>
        <taxon>Apoidea</taxon>
        <taxon>Anthophila</taxon>
        <taxon>Apidae</taxon>
        <taxon>Ceratina</taxon>
        <taxon>Zadontomerus</taxon>
    </lineage>
</organism>
<dbReference type="Pfam" id="PF04275">
    <property type="entry name" value="P-mevalo_kinase"/>
    <property type="match status" value="1"/>
</dbReference>
<keyword evidence="7" id="KW-0808">Transferase</keyword>
<evidence type="ECO:0000256" key="13">
    <source>
        <dbReference type="ARBA" id="ARBA00023011"/>
    </source>
</evidence>
<feature type="binding site" evidence="18">
    <location>
        <position position="156"/>
    </location>
    <ligand>
        <name>ATP</name>
        <dbReference type="ChEBI" id="CHEBI:30616"/>
    </ligand>
</feature>
<evidence type="ECO:0000256" key="12">
    <source>
        <dbReference type="ARBA" id="ARBA00022955"/>
    </source>
</evidence>
<keyword evidence="10" id="KW-0152">Cholesterol biosynthesis</keyword>
<dbReference type="FunFam" id="3.40.50.300:FF:001026">
    <property type="entry name" value="Phosphomevalonate kinase"/>
    <property type="match status" value="1"/>
</dbReference>
<protein>
    <recommendedName>
        <fullName evidence="17">Phosphomevalonate kinase</fullName>
        <ecNumber evidence="3">2.7.4.2</ecNumber>
    </recommendedName>
</protein>
<keyword evidence="6" id="KW-0153">Cholesterol metabolism</keyword>
<dbReference type="GO" id="GO:0019287">
    <property type="term" value="P:isopentenyl diphosphate biosynthetic process, mevalonate pathway"/>
    <property type="evidence" value="ECO:0007669"/>
    <property type="project" value="TreeGrafter"/>
</dbReference>
<accession>A0AAJ7JDP2</accession>
<evidence type="ECO:0000256" key="10">
    <source>
        <dbReference type="ARBA" id="ARBA00022778"/>
    </source>
</evidence>
<sequence>MAVDLLADEWKMKYKNVLGPRTILLFSGKRKCGKDYVTNALQERLGQDNCVTIKLSGPIKSHWSNAFDLDMNQLVGDGKYKETYRHRMAKWGEDIRRKDYGYFCRAAIDMYNAYGKPTWIVSDARRKTDIKWFAENFGSACKTVRVVSDDSVRMKRGWEFVPGIDDAETECDLDDVATWDLIAENNHEDIEFILQKILELINEN</sequence>
<keyword evidence="4" id="KW-0963">Cytoplasm</keyword>
<dbReference type="PIRSF" id="PIRSF036639">
    <property type="entry name" value="PMK_anim"/>
    <property type="match status" value="1"/>
</dbReference>
<evidence type="ECO:0000256" key="18">
    <source>
        <dbReference type="PIRSR" id="PIRSR036639-1"/>
    </source>
</evidence>
<dbReference type="CTD" id="10654"/>
<dbReference type="SUPFAM" id="SSF52540">
    <property type="entry name" value="P-loop containing nucleoside triphosphate hydrolases"/>
    <property type="match status" value="1"/>
</dbReference>
<evidence type="ECO:0000256" key="2">
    <source>
        <dbReference type="ARBA" id="ARBA00005017"/>
    </source>
</evidence>
<evidence type="ECO:0000256" key="9">
    <source>
        <dbReference type="ARBA" id="ARBA00022777"/>
    </source>
</evidence>
<evidence type="ECO:0000256" key="7">
    <source>
        <dbReference type="ARBA" id="ARBA00022679"/>
    </source>
</evidence>
<dbReference type="AlphaFoldDB" id="A0AAJ7JDP2"/>
<dbReference type="Gene3D" id="3.40.50.300">
    <property type="entry name" value="P-loop containing nucleotide triphosphate hydrolases"/>
    <property type="match status" value="1"/>
</dbReference>
<evidence type="ECO:0000313" key="19">
    <source>
        <dbReference type="Proteomes" id="UP000694925"/>
    </source>
</evidence>
<evidence type="ECO:0000256" key="8">
    <source>
        <dbReference type="ARBA" id="ARBA00022741"/>
    </source>
</evidence>
<dbReference type="GO" id="GO:0005524">
    <property type="term" value="F:ATP binding"/>
    <property type="evidence" value="ECO:0007669"/>
    <property type="project" value="UniProtKB-KW"/>
</dbReference>
<evidence type="ECO:0000256" key="5">
    <source>
        <dbReference type="ARBA" id="ARBA00022516"/>
    </source>
</evidence>
<dbReference type="NCBIfam" id="TIGR01223">
    <property type="entry name" value="Pmev_kin_anim"/>
    <property type="match status" value="1"/>
</dbReference>
<evidence type="ECO:0000256" key="16">
    <source>
        <dbReference type="ARBA" id="ARBA00023221"/>
    </source>
</evidence>
<reference evidence="20" key="1">
    <citation type="submission" date="2025-08" db="UniProtKB">
        <authorList>
            <consortium name="RefSeq"/>
        </authorList>
    </citation>
    <scope>IDENTIFICATION</scope>
    <source>
        <tissue evidence="20">Whole body</tissue>
    </source>
</reference>
<evidence type="ECO:0000256" key="4">
    <source>
        <dbReference type="ARBA" id="ARBA00022490"/>
    </source>
</evidence>
<dbReference type="PANTHER" id="PTHR13101:SF1">
    <property type="entry name" value="PHOSPHOMEVALONATE KINASE"/>
    <property type="match status" value="1"/>
</dbReference>
<proteinExistence type="predicted"/>
<dbReference type="GO" id="GO:0005829">
    <property type="term" value="C:cytosol"/>
    <property type="evidence" value="ECO:0007669"/>
    <property type="project" value="UniProtKB-SubCell"/>
</dbReference>
<evidence type="ECO:0000256" key="6">
    <source>
        <dbReference type="ARBA" id="ARBA00022548"/>
    </source>
</evidence>
<keyword evidence="8 18" id="KW-0547">Nucleotide-binding</keyword>
<keyword evidence="16" id="KW-0753">Steroid metabolism</keyword>
<dbReference type="KEGG" id="ccal:108631557"/>
<feature type="binding site" evidence="18">
    <location>
        <begin position="29"/>
        <end position="35"/>
    </location>
    <ligand>
        <name>ATP</name>
        <dbReference type="ChEBI" id="CHEBI:30616"/>
    </ligand>
</feature>
<dbReference type="PANTHER" id="PTHR13101">
    <property type="entry name" value="PHOSPHOMEVALONATE KINASE"/>
    <property type="match status" value="1"/>
</dbReference>
<keyword evidence="19" id="KW-1185">Reference proteome</keyword>
<keyword evidence="12" id="KW-0752">Steroid biosynthesis</keyword>
<evidence type="ECO:0000256" key="11">
    <source>
        <dbReference type="ARBA" id="ARBA00022840"/>
    </source>
</evidence>
<keyword evidence="15" id="KW-1207">Sterol metabolism</keyword>
<dbReference type="GO" id="GO:0004631">
    <property type="term" value="F:phosphomevalonate kinase activity"/>
    <property type="evidence" value="ECO:0007669"/>
    <property type="project" value="UniProtKB-EC"/>
</dbReference>
<name>A0AAJ7JDP2_9HYME</name>
<keyword evidence="11 18" id="KW-0067">ATP-binding</keyword>
<evidence type="ECO:0000313" key="20">
    <source>
        <dbReference type="RefSeq" id="XP_017891038.1"/>
    </source>
</evidence>
<dbReference type="GO" id="GO:0006695">
    <property type="term" value="P:cholesterol biosynthetic process"/>
    <property type="evidence" value="ECO:0007669"/>
    <property type="project" value="UniProtKB-KW"/>
</dbReference>
<keyword evidence="5" id="KW-0444">Lipid biosynthesis</keyword>